<evidence type="ECO:0000259" key="3">
    <source>
        <dbReference type="Pfam" id="PF01551"/>
    </source>
</evidence>
<dbReference type="EMBL" id="NFEZ01000003">
    <property type="protein sequence ID" value="PLT46929.1"/>
    <property type="molecule type" value="Genomic_DNA"/>
</dbReference>
<evidence type="ECO:0000256" key="1">
    <source>
        <dbReference type="ARBA" id="ARBA00022729"/>
    </source>
</evidence>
<dbReference type="Pfam" id="PF01551">
    <property type="entry name" value="Peptidase_M23"/>
    <property type="match status" value="1"/>
</dbReference>
<protein>
    <submittedName>
        <fullName evidence="4">Stage IV sporulation protein FA (SpoIVFA)</fullName>
    </submittedName>
</protein>
<dbReference type="SUPFAM" id="SSF51261">
    <property type="entry name" value="Duplicated hybrid motif"/>
    <property type="match status" value="1"/>
</dbReference>
<evidence type="ECO:0000313" key="4">
    <source>
        <dbReference type="EMBL" id="PLT46929.1"/>
    </source>
</evidence>
<name>A0A2N5N9C1_9BACL</name>
<gene>
    <name evidence="4" type="ORF">B8V81_1153</name>
</gene>
<dbReference type="Gene3D" id="2.70.70.10">
    <property type="entry name" value="Glucose Permease (Domain IIA)"/>
    <property type="match status" value="1"/>
</dbReference>
<feature type="region of interest" description="Disordered" evidence="2">
    <location>
        <begin position="163"/>
        <end position="190"/>
    </location>
</feature>
<keyword evidence="5" id="KW-1185">Reference proteome</keyword>
<dbReference type="GO" id="GO:0004222">
    <property type="term" value="F:metalloendopeptidase activity"/>
    <property type="evidence" value="ECO:0007669"/>
    <property type="project" value="TreeGrafter"/>
</dbReference>
<feature type="compositionally biased region" description="Gly residues" evidence="2">
    <location>
        <begin position="178"/>
        <end position="190"/>
    </location>
</feature>
<feature type="compositionally biased region" description="Basic and acidic residues" evidence="2">
    <location>
        <begin position="1"/>
        <end position="21"/>
    </location>
</feature>
<evidence type="ECO:0000256" key="2">
    <source>
        <dbReference type="SAM" id="MobiDB-lite"/>
    </source>
</evidence>
<evidence type="ECO:0000313" key="5">
    <source>
        <dbReference type="Proteomes" id="UP000234789"/>
    </source>
</evidence>
<sequence length="402" mass="41930">MWGNPNDRRGQAGREKKDKAARGLTSANRERRQERIRELTERMEAEAARQAEASARRDGSSGGTLFRDSGQQPPAGKSAGSRARPNSRKAPEALRSAGPRDGKGAVTDGPYGTRVYRPGAPAEWEQPLGSGWPDEAWPQPQEKDPEAEWKNNANPWERLEQAGGSLTGLAPSPLRGNASGGAGPGGGGGYRTAPGAAGRFARSFGRRLLVSAALFGAVWGLFQLDNPAAREGQLIVREALSEPMDMSAIAGWYEGVFGAPPSFLPGFGKLGGTQPATAPAERAAVAPVAGGSIVHPFAELLGGVEISGAPGADVLAAEEGRVLVVSADDAKGPTVVLQHAGGRTTYYGRLGEALVAANDWVTAGEPIGRLGAAAEGNAEALLYFAVKEQDRYIDPADVIPLD</sequence>
<dbReference type="Proteomes" id="UP000234789">
    <property type="component" value="Unassembled WGS sequence"/>
</dbReference>
<dbReference type="OrthoDB" id="2986589at2"/>
<dbReference type="InterPro" id="IPR016047">
    <property type="entry name" value="M23ase_b-sheet_dom"/>
</dbReference>
<keyword evidence="1" id="KW-0732">Signal</keyword>
<comment type="caution">
    <text evidence="4">The sequence shown here is derived from an EMBL/GenBank/DDBJ whole genome shotgun (WGS) entry which is preliminary data.</text>
</comment>
<dbReference type="AlphaFoldDB" id="A0A2N5N9C1"/>
<feature type="region of interest" description="Disordered" evidence="2">
    <location>
        <begin position="1"/>
        <end position="148"/>
    </location>
</feature>
<dbReference type="PANTHER" id="PTHR21666">
    <property type="entry name" value="PEPTIDASE-RELATED"/>
    <property type="match status" value="1"/>
</dbReference>
<proteinExistence type="predicted"/>
<feature type="domain" description="M23ase beta-sheet core" evidence="3">
    <location>
        <begin position="303"/>
        <end position="395"/>
    </location>
</feature>
<dbReference type="PANTHER" id="PTHR21666:SF289">
    <property type="entry name" value="L-ALA--D-GLU ENDOPEPTIDASE"/>
    <property type="match status" value="1"/>
</dbReference>
<dbReference type="InterPro" id="IPR011055">
    <property type="entry name" value="Dup_hybrid_motif"/>
</dbReference>
<dbReference type="CDD" id="cd12797">
    <property type="entry name" value="M23_peptidase"/>
    <property type="match status" value="1"/>
</dbReference>
<organism evidence="4 5">
    <name type="scientific">Paenibacillus pasadenensis</name>
    <dbReference type="NCBI Taxonomy" id="217090"/>
    <lineage>
        <taxon>Bacteria</taxon>
        <taxon>Bacillati</taxon>
        <taxon>Bacillota</taxon>
        <taxon>Bacilli</taxon>
        <taxon>Bacillales</taxon>
        <taxon>Paenibacillaceae</taxon>
        <taxon>Paenibacillus</taxon>
    </lineage>
</organism>
<reference evidence="4 5" key="1">
    <citation type="submission" date="2017-05" db="EMBL/GenBank/DDBJ databases">
        <title>Functional genome analysis of Paenibacillus pasadenensis strain R16: insights on endophytic life style and antifungal activity.</title>
        <authorList>
            <person name="Passera A."/>
            <person name="Marcolungo L."/>
            <person name="Casati P."/>
            <person name="Brasca M."/>
            <person name="Quaglino F."/>
            <person name="Delledonne M."/>
        </authorList>
    </citation>
    <scope>NUCLEOTIDE SEQUENCE [LARGE SCALE GENOMIC DNA]</scope>
    <source>
        <strain evidence="4 5">R16</strain>
    </source>
</reference>
<accession>A0A2N5N9C1</accession>
<dbReference type="InterPro" id="IPR050570">
    <property type="entry name" value="Cell_wall_metabolism_enzyme"/>
</dbReference>
<feature type="compositionally biased region" description="Basic and acidic residues" evidence="2">
    <location>
        <begin position="28"/>
        <end position="59"/>
    </location>
</feature>
<dbReference type="RefSeq" id="WP_052332945.1">
    <property type="nucleotide sequence ID" value="NZ_BIMM01000011.1"/>
</dbReference>